<dbReference type="EMBL" id="BOMM01000081">
    <property type="protein sequence ID" value="GIE16279.1"/>
    <property type="molecule type" value="Genomic_DNA"/>
</dbReference>
<dbReference type="AlphaFoldDB" id="A0A919MIQ5"/>
<sequence length="97" mass="10616">MTCPRWCTRHDDQRHLHCSGRIRVGPEPRHTGRGQVFAWLQQSAHSAESPLWVGVGAAHMASATVEISVGDAAMFWRQLGTLLETAGVDPVTGQNVE</sequence>
<dbReference type="Proteomes" id="UP000598174">
    <property type="component" value="Unassembled WGS sequence"/>
</dbReference>
<reference evidence="1" key="1">
    <citation type="submission" date="2021-01" db="EMBL/GenBank/DDBJ databases">
        <title>Whole genome shotgun sequence of Actinoplanes ferrugineus NBRC 15555.</title>
        <authorList>
            <person name="Komaki H."/>
            <person name="Tamura T."/>
        </authorList>
    </citation>
    <scope>NUCLEOTIDE SEQUENCE</scope>
    <source>
        <strain evidence="1">NBRC 15555</strain>
    </source>
</reference>
<name>A0A919MIQ5_9ACTN</name>
<keyword evidence="2" id="KW-1185">Reference proteome</keyword>
<accession>A0A919MIQ5</accession>
<proteinExistence type="predicted"/>
<dbReference type="RefSeq" id="WP_203822620.1">
    <property type="nucleotide sequence ID" value="NZ_BAAABP010000005.1"/>
</dbReference>
<gene>
    <name evidence="1" type="ORF">Afe05nite_81190</name>
</gene>
<evidence type="ECO:0000313" key="2">
    <source>
        <dbReference type="Proteomes" id="UP000598174"/>
    </source>
</evidence>
<comment type="caution">
    <text evidence="1">The sequence shown here is derived from an EMBL/GenBank/DDBJ whole genome shotgun (WGS) entry which is preliminary data.</text>
</comment>
<protein>
    <submittedName>
        <fullName evidence="1">Uncharacterized protein</fullName>
    </submittedName>
</protein>
<organism evidence="1 2">
    <name type="scientific">Paractinoplanes ferrugineus</name>
    <dbReference type="NCBI Taxonomy" id="113564"/>
    <lineage>
        <taxon>Bacteria</taxon>
        <taxon>Bacillati</taxon>
        <taxon>Actinomycetota</taxon>
        <taxon>Actinomycetes</taxon>
        <taxon>Micromonosporales</taxon>
        <taxon>Micromonosporaceae</taxon>
        <taxon>Paractinoplanes</taxon>
    </lineage>
</organism>
<evidence type="ECO:0000313" key="1">
    <source>
        <dbReference type="EMBL" id="GIE16279.1"/>
    </source>
</evidence>